<accession>A0A133UC46</accession>
<comment type="caution">
    <text evidence="1">The sequence shown here is derived from an EMBL/GenBank/DDBJ whole genome shotgun (WGS) entry which is preliminary data.</text>
</comment>
<proteinExistence type="predicted"/>
<protein>
    <submittedName>
        <fullName evidence="1">Uncharacterized protein</fullName>
    </submittedName>
</protein>
<reference evidence="1 2" key="1">
    <citation type="journal article" date="2016" name="Sci. Rep.">
        <title>Metabolic traits of an uncultured archaeal lineage -MSBL1- from brine pools of the Red Sea.</title>
        <authorList>
            <person name="Mwirichia R."/>
            <person name="Alam I."/>
            <person name="Rashid M."/>
            <person name="Vinu M."/>
            <person name="Ba-Alawi W."/>
            <person name="Anthony Kamau A."/>
            <person name="Kamanda Ngugi D."/>
            <person name="Goker M."/>
            <person name="Klenk H.P."/>
            <person name="Bajic V."/>
            <person name="Stingl U."/>
        </authorList>
    </citation>
    <scope>NUCLEOTIDE SEQUENCE [LARGE SCALE GENOMIC DNA]</scope>
    <source>
        <strain evidence="1">SCGC-AAA259D18</strain>
    </source>
</reference>
<sequence length="129" mass="15777">MIPMKTINFFRFGNIYYFKHYFRSREIFEELRSYYDSYEYRFKVKEEDLDYVLEKLKSYDYEINFVDEEEISDYAVIINKYEKHADLLKRAVDTIEIGDEKALVMKDKDSKEEALTLGKEPDDEWEARL</sequence>
<name>A0A133UC46_9EURY</name>
<dbReference type="AlphaFoldDB" id="A0A133UC46"/>
<organism evidence="1 2">
    <name type="scientific">candidate division MSBL1 archaeon SCGC-AAA259D18</name>
    <dbReference type="NCBI Taxonomy" id="1698262"/>
    <lineage>
        <taxon>Archaea</taxon>
        <taxon>Methanobacteriati</taxon>
        <taxon>Methanobacteriota</taxon>
        <taxon>candidate division MSBL1</taxon>
    </lineage>
</organism>
<gene>
    <name evidence="1" type="ORF">AKJ63_00955</name>
</gene>
<dbReference type="EMBL" id="LHXM01000014">
    <property type="protein sequence ID" value="KXA91768.1"/>
    <property type="molecule type" value="Genomic_DNA"/>
</dbReference>
<evidence type="ECO:0000313" key="2">
    <source>
        <dbReference type="Proteomes" id="UP000070195"/>
    </source>
</evidence>
<keyword evidence="2" id="KW-1185">Reference proteome</keyword>
<evidence type="ECO:0000313" key="1">
    <source>
        <dbReference type="EMBL" id="KXA91768.1"/>
    </source>
</evidence>
<dbReference type="Proteomes" id="UP000070195">
    <property type="component" value="Unassembled WGS sequence"/>
</dbReference>